<comment type="caution">
    <text evidence="2">The sequence shown here is derived from an EMBL/GenBank/DDBJ whole genome shotgun (WGS) entry which is preliminary data.</text>
</comment>
<dbReference type="Proteomes" id="UP001454036">
    <property type="component" value="Unassembled WGS sequence"/>
</dbReference>
<protein>
    <submittedName>
        <fullName evidence="2">Uncharacterized protein</fullName>
    </submittedName>
</protein>
<dbReference type="PANTHER" id="PTHR34545">
    <property type="entry name" value="CLAVATA3/ESR (CLE)-RELATED PROTEIN 22"/>
    <property type="match status" value="1"/>
</dbReference>
<reference evidence="2 3" key="1">
    <citation type="submission" date="2024-01" db="EMBL/GenBank/DDBJ databases">
        <title>The complete chloroplast genome sequence of Lithospermum erythrorhizon: insights into the phylogenetic relationship among Boraginaceae species and the maternal lineages of purple gromwells.</title>
        <authorList>
            <person name="Okada T."/>
            <person name="Watanabe K."/>
        </authorList>
    </citation>
    <scope>NUCLEOTIDE SEQUENCE [LARGE SCALE GENOMIC DNA]</scope>
</reference>
<organism evidence="2 3">
    <name type="scientific">Lithospermum erythrorhizon</name>
    <name type="common">Purple gromwell</name>
    <name type="synonym">Lithospermum officinale var. erythrorhizon</name>
    <dbReference type="NCBI Taxonomy" id="34254"/>
    <lineage>
        <taxon>Eukaryota</taxon>
        <taxon>Viridiplantae</taxon>
        <taxon>Streptophyta</taxon>
        <taxon>Embryophyta</taxon>
        <taxon>Tracheophyta</taxon>
        <taxon>Spermatophyta</taxon>
        <taxon>Magnoliopsida</taxon>
        <taxon>eudicotyledons</taxon>
        <taxon>Gunneridae</taxon>
        <taxon>Pentapetalae</taxon>
        <taxon>asterids</taxon>
        <taxon>lamiids</taxon>
        <taxon>Boraginales</taxon>
        <taxon>Boraginaceae</taxon>
        <taxon>Boraginoideae</taxon>
        <taxon>Lithospermeae</taxon>
        <taxon>Lithospermum</taxon>
    </lineage>
</organism>
<proteinExistence type="predicted"/>
<feature type="region of interest" description="Disordered" evidence="1">
    <location>
        <begin position="79"/>
        <end position="109"/>
    </location>
</feature>
<dbReference type="GO" id="GO:0048731">
    <property type="term" value="P:system development"/>
    <property type="evidence" value="ECO:0007669"/>
    <property type="project" value="InterPro"/>
</dbReference>
<dbReference type="PANTHER" id="PTHR34545:SF7">
    <property type="entry name" value="CLAVATA3_ESR (CLE)-RELATED PROTEIN 16"/>
    <property type="match status" value="1"/>
</dbReference>
<evidence type="ECO:0000256" key="1">
    <source>
        <dbReference type="SAM" id="MobiDB-lite"/>
    </source>
</evidence>
<dbReference type="InterPro" id="IPR033249">
    <property type="entry name" value="CLE_plant"/>
</dbReference>
<evidence type="ECO:0000313" key="3">
    <source>
        <dbReference type="Proteomes" id="UP001454036"/>
    </source>
</evidence>
<accession>A0AAV3RVN3</accession>
<sequence>MNSRFYSAGEMNVPTEEENRETRGRKRSNPSTTIKMAILFIGYLLFSVQLCMASSSSPYSSHIDQSRWSPPRKAMFFATKSREDKNGTSNLYEDDMRLVRTGPNPLHNK</sequence>
<dbReference type="AlphaFoldDB" id="A0AAV3RVN3"/>
<keyword evidence="3" id="KW-1185">Reference proteome</keyword>
<name>A0AAV3RVN3_LITER</name>
<gene>
    <name evidence="2" type="ORF">LIER_32297</name>
</gene>
<feature type="region of interest" description="Disordered" evidence="1">
    <location>
        <begin position="1"/>
        <end position="29"/>
    </location>
</feature>
<evidence type="ECO:0000313" key="2">
    <source>
        <dbReference type="EMBL" id="GAA0185009.1"/>
    </source>
</evidence>
<dbReference type="EMBL" id="BAABME010012346">
    <property type="protein sequence ID" value="GAA0185009.1"/>
    <property type="molecule type" value="Genomic_DNA"/>
</dbReference>